<organism evidence="1 2">
    <name type="scientific">Pocillopora meandrina</name>
    <dbReference type="NCBI Taxonomy" id="46732"/>
    <lineage>
        <taxon>Eukaryota</taxon>
        <taxon>Metazoa</taxon>
        <taxon>Cnidaria</taxon>
        <taxon>Anthozoa</taxon>
        <taxon>Hexacorallia</taxon>
        <taxon>Scleractinia</taxon>
        <taxon>Astrocoeniina</taxon>
        <taxon>Pocilloporidae</taxon>
        <taxon>Pocillopora</taxon>
    </lineage>
</organism>
<accession>A0AAU9WCL8</accession>
<dbReference type="Proteomes" id="UP001159428">
    <property type="component" value="Unassembled WGS sequence"/>
</dbReference>
<proteinExistence type="predicted"/>
<reference evidence="1 2" key="1">
    <citation type="submission" date="2022-05" db="EMBL/GenBank/DDBJ databases">
        <authorList>
            <consortium name="Genoscope - CEA"/>
            <person name="William W."/>
        </authorList>
    </citation>
    <scope>NUCLEOTIDE SEQUENCE [LARGE SCALE GENOMIC DNA]</scope>
</reference>
<dbReference type="AlphaFoldDB" id="A0AAU9WCL8"/>
<dbReference type="EMBL" id="CALNXJ010000012">
    <property type="protein sequence ID" value="CAH3110194.1"/>
    <property type="molecule type" value="Genomic_DNA"/>
</dbReference>
<protein>
    <submittedName>
        <fullName evidence="1">Uncharacterized protein</fullName>
    </submittedName>
</protein>
<sequence>MPGLFWYNNVSSKIYKDVTIFSSCDKFQFNFGIITVHLHNAINHSFKNCKVSIGTQSKDISLASMLALFISGLMVMMESFFSSKNNGISFKVSKNKNSDQQTVAFIKLVILSYSDVLLPNFLPRLVTITHSQSRTIVLQRHLESFNRFFSISKVTAMNGSPSETRDYRSSLEKNPSQGKYGRGTMFRFCFFNFPGQSIEISACARMDIPEHRLSRSGNLFIADLPKSEPGRQIPVEFTGSHRGYKTVFYIEKSYNYGAHTIRYDLDGSHYYLCVEGNRVFLQLGVHQPDEMKYIFELQHVNKDSDYMSIKSKYTGRYLASDEDGKAFVEEVKPSLMKDNQPTDRQTWFLLHFVETVKRERESTLYSCNFESTSINYSVTCQAQVEAC</sequence>
<evidence type="ECO:0000313" key="1">
    <source>
        <dbReference type="EMBL" id="CAH3110194.1"/>
    </source>
</evidence>
<keyword evidence="2" id="KW-1185">Reference proteome</keyword>
<gene>
    <name evidence="1" type="ORF">PMEA_00004249</name>
</gene>
<evidence type="ECO:0000313" key="2">
    <source>
        <dbReference type="Proteomes" id="UP001159428"/>
    </source>
</evidence>
<comment type="caution">
    <text evidence="1">The sequence shown here is derived from an EMBL/GenBank/DDBJ whole genome shotgun (WGS) entry which is preliminary data.</text>
</comment>
<name>A0AAU9WCL8_9CNID</name>